<dbReference type="PANTHER" id="PTHR30537">
    <property type="entry name" value="HTH-TYPE TRANSCRIPTIONAL REGULATOR"/>
    <property type="match status" value="1"/>
</dbReference>
<dbReference type="GO" id="GO:0003700">
    <property type="term" value="F:DNA-binding transcription factor activity"/>
    <property type="evidence" value="ECO:0007669"/>
    <property type="project" value="InterPro"/>
</dbReference>
<evidence type="ECO:0000256" key="4">
    <source>
        <dbReference type="ARBA" id="ARBA00023163"/>
    </source>
</evidence>
<proteinExistence type="inferred from homology"/>
<dbReference type="EMBL" id="CXWC01000010">
    <property type="protein sequence ID" value="CTQ71300.1"/>
    <property type="molecule type" value="Genomic_DNA"/>
</dbReference>
<keyword evidence="2" id="KW-0805">Transcription regulation</keyword>
<dbReference type="Proteomes" id="UP000049983">
    <property type="component" value="Unassembled WGS sequence"/>
</dbReference>
<comment type="similarity">
    <text evidence="1">Belongs to the LysR transcriptional regulatory family.</text>
</comment>
<dbReference type="InterPro" id="IPR005119">
    <property type="entry name" value="LysR_subst-bd"/>
</dbReference>
<dbReference type="Gene3D" id="1.10.10.10">
    <property type="entry name" value="Winged helix-like DNA-binding domain superfamily/Winged helix DNA-binding domain"/>
    <property type="match status" value="1"/>
</dbReference>
<dbReference type="InterPro" id="IPR036390">
    <property type="entry name" value="WH_DNA-bd_sf"/>
</dbReference>
<organism evidence="6 7">
    <name type="scientific">Roseibium album</name>
    <dbReference type="NCBI Taxonomy" id="311410"/>
    <lineage>
        <taxon>Bacteria</taxon>
        <taxon>Pseudomonadati</taxon>
        <taxon>Pseudomonadota</taxon>
        <taxon>Alphaproteobacteria</taxon>
        <taxon>Hyphomicrobiales</taxon>
        <taxon>Stappiaceae</taxon>
        <taxon>Roseibium</taxon>
    </lineage>
</organism>
<evidence type="ECO:0000313" key="7">
    <source>
        <dbReference type="Proteomes" id="UP000049983"/>
    </source>
</evidence>
<dbReference type="GO" id="GO:0043565">
    <property type="term" value="F:sequence-specific DNA binding"/>
    <property type="evidence" value="ECO:0007669"/>
    <property type="project" value="TreeGrafter"/>
</dbReference>
<dbReference type="Gene3D" id="3.40.190.290">
    <property type="match status" value="1"/>
</dbReference>
<name>A0A0M7AAQ2_9HYPH</name>
<dbReference type="RefSeq" id="WP_055113720.1">
    <property type="nucleotide sequence ID" value="NZ_CXWA01000001.1"/>
</dbReference>
<evidence type="ECO:0000259" key="5">
    <source>
        <dbReference type="PROSITE" id="PS50931"/>
    </source>
</evidence>
<accession>A0A0M7AAQ2</accession>
<keyword evidence="4" id="KW-0804">Transcription</keyword>
<dbReference type="SUPFAM" id="SSF53850">
    <property type="entry name" value="Periplasmic binding protein-like II"/>
    <property type="match status" value="1"/>
</dbReference>
<reference evidence="7" key="1">
    <citation type="submission" date="2015-07" db="EMBL/GenBank/DDBJ databases">
        <authorList>
            <person name="Rodrigo-Torres Lidia"/>
            <person name="Arahal R.David."/>
        </authorList>
    </citation>
    <scope>NUCLEOTIDE SEQUENCE [LARGE SCALE GENOMIC DNA]</scope>
    <source>
        <strain evidence="7">CECT 5096</strain>
    </source>
</reference>
<sequence length="293" mass="32925">MKRDLDWDHLRTFLVAVRTGSFRRAAEKLGVNHGTVHRAISALEQDLGTRIFDRTTSGLQLTQSGEALIEPAEEMECQADRITRKLTGLDLVPSGSVRLSLPPALSHGLLSDMLSQFTRLYPEISVHAISTNRVSDLQKLETDISLRVARNVDEDVLGRKIVTFVQAVFASPDYLKQHRNLLATGGEGANWIAWSSHHEWVAQSPFPKARVRHVLPEVSMQIEAAARNLGLVKIPAFVGDDDPRLVRVPDVPLQSGYPIWLLYHGDLRRVARVRAFVDFAIEYFTSNERLFTE</sequence>
<dbReference type="InterPro" id="IPR000847">
    <property type="entry name" value="LysR_HTH_N"/>
</dbReference>
<feature type="domain" description="HTH lysR-type" evidence="5">
    <location>
        <begin position="5"/>
        <end position="62"/>
    </location>
</feature>
<dbReference type="Pfam" id="PF00126">
    <property type="entry name" value="HTH_1"/>
    <property type="match status" value="1"/>
</dbReference>
<dbReference type="InterPro" id="IPR058163">
    <property type="entry name" value="LysR-type_TF_proteobact-type"/>
</dbReference>
<dbReference type="OrthoDB" id="9796526at2"/>
<dbReference type="AlphaFoldDB" id="A0A0M7AAQ2"/>
<gene>
    <name evidence="6" type="primary">dmlR_10</name>
    <name evidence="6" type="ORF">LA5096_02863</name>
</gene>
<dbReference type="InterPro" id="IPR036388">
    <property type="entry name" value="WH-like_DNA-bd_sf"/>
</dbReference>
<keyword evidence="3" id="KW-0238">DNA-binding</keyword>
<evidence type="ECO:0000256" key="2">
    <source>
        <dbReference type="ARBA" id="ARBA00023015"/>
    </source>
</evidence>
<dbReference type="Pfam" id="PF03466">
    <property type="entry name" value="LysR_substrate"/>
    <property type="match status" value="1"/>
</dbReference>
<evidence type="ECO:0000256" key="3">
    <source>
        <dbReference type="ARBA" id="ARBA00023125"/>
    </source>
</evidence>
<dbReference type="GO" id="GO:0006351">
    <property type="term" value="P:DNA-templated transcription"/>
    <property type="evidence" value="ECO:0007669"/>
    <property type="project" value="TreeGrafter"/>
</dbReference>
<dbReference type="PANTHER" id="PTHR30537:SF3">
    <property type="entry name" value="TRANSCRIPTIONAL REGULATORY PROTEIN"/>
    <property type="match status" value="1"/>
</dbReference>
<dbReference type="SUPFAM" id="SSF46785">
    <property type="entry name" value="Winged helix' DNA-binding domain"/>
    <property type="match status" value="1"/>
</dbReference>
<keyword evidence="7" id="KW-1185">Reference proteome</keyword>
<protein>
    <submittedName>
        <fullName evidence="6">D-malate degradation protein R</fullName>
    </submittedName>
</protein>
<dbReference type="GeneID" id="97670230"/>
<dbReference type="PROSITE" id="PS50931">
    <property type="entry name" value="HTH_LYSR"/>
    <property type="match status" value="1"/>
</dbReference>
<evidence type="ECO:0000256" key="1">
    <source>
        <dbReference type="ARBA" id="ARBA00009437"/>
    </source>
</evidence>
<evidence type="ECO:0000313" key="6">
    <source>
        <dbReference type="EMBL" id="CTQ71300.1"/>
    </source>
</evidence>
<dbReference type="STRING" id="311410.LA5095_01609"/>